<dbReference type="PANTHER" id="PTHR32332:SF20">
    <property type="entry name" value="2-NITROPROPANE DIOXYGENASE-LIKE PROTEIN"/>
    <property type="match status" value="1"/>
</dbReference>
<evidence type="ECO:0000256" key="3">
    <source>
        <dbReference type="ARBA" id="ARBA00023002"/>
    </source>
</evidence>
<dbReference type="SUPFAM" id="SSF51412">
    <property type="entry name" value="Inosine monophosphate dehydrogenase (IMPDH)"/>
    <property type="match status" value="1"/>
</dbReference>
<dbReference type="Gene3D" id="3.20.20.70">
    <property type="entry name" value="Aldolase class I"/>
    <property type="match status" value="1"/>
</dbReference>
<dbReference type="InterPro" id="IPR004136">
    <property type="entry name" value="NMO"/>
</dbReference>
<keyword evidence="5" id="KW-1185">Reference proteome</keyword>
<dbReference type="AlphaFoldDB" id="K0SPS3"/>
<proteinExistence type="predicted"/>
<accession>K0SPS3</accession>
<evidence type="ECO:0000313" key="5">
    <source>
        <dbReference type="Proteomes" id="UP000266841"/>
    </source>
</evidence>
<evidence type="ECO:0000313" key="4">
    <source>
        <dbReference type="EMBL" id="EJK60397.1"/>
    </source>
</evidence>
<gene>
    <name evidence="4" type="ORF">THAOC_19260</name>
</gene>
<keyword evidence="1" id="KW-0285">Flavoprotein</keyword>
<evidence type="ECO:0000256" key="2">
    <source>
        <dbReference type="ARBA" id="ARBA00022643"/>
    </source>
</evidence>
<protein>
    <submittedName>
        <fullName evidence="4">Uncharacterized protein</fullName>
    </submittedName>
</protein>
<dbReference type="InterPro" id="IPR013785">
    <property type="entry name" value="Aldolase_TIM"/>
</dbReference>
<dbReference type="EMBL" id="AGNL01021149">
    <property type="protein sequence ID" value="EJK60397.1"/>
    <property type="molecule type" value="Genomic_DNA"/>
</dbReference>
<organism evidence="4 5">
    <name type="scientific">Thalassiosira oceanica</name>
    <name type="common">Marine diatom</name>
    <dbReference type="NCBI Taxonomy" id="159749"/>
    <lineage>
        <taxon>Eukaryota</taxon>
        <taxon>Sar</taxon>
        <taxon>Stramenopiles</taxon>
        <taxon>Ochrophyta</taxon>
        <taxon>Bacillariophyta</taxon>
        <taxon>Coscinodiscophyceae</taxon>
        <taxon>Thalassiosirophycidae</taxon>
        <taxon>Thalassiosirales</taxon>
        <taxon>Thalassiosiraceae</taxon>
        <taxon>Thalassiosira</taxon>
    </lineage>
</organism>
<reference evidence="4 5" key="1">
    <citation type="journal article" date="2012" name="Genome Biol.">
        <title>Genome and low-iron response of an oceanic diatom adapted to chronic iron limitation.</title>
        <authorList>
            <person name="Lommer M."/>
            <person name="Specht M."/>
            <person name="Roy A.S."/>
            <person name="Kraemer L."/>
            <person name="Andreson R."/>
            <person name="Gutowska M.A."/>
            <person name="Wolf J."/>
            <person name="Bergner S.V."/>
            <person name="Schilhabel M.B."/>
            <person name="Klostermeier U.C."/>
            <person name="Beiko R.G."/>
            <person name="Rosenstiel P."/>
            <person name="Hippler M."/>
            <person name="Laroche J."/>
        </authorList>
    </citation>
    <scope>NUCLEOTIDE SEQUENCE [LARGE SCALE GENOMIC DNA]</scope>
    <source>
        <strain evidence="4 5">CCMP1005</strain>
    </source>
</reference>
<name>K0SPS3_THAOC</name>
<evidence type="ECO:0000256" key="1">
    <source>
        <dbReference type="ARBA" id="ARBA00022630"/>
    </source>
</evidence>
<dbReference type="Proteomes" id="UP000266841">
    <property type="component" value="Unassembled WGS sequence"/>
</dbReference>
<keyword evidence="2" id="KW-0288">FMN</keyword>
<keyword evidence="3" id="KW-0560">Oxidoreductase</keyword>
<dbReference type="GO" id="GO:0018580">
    <property type="term" value="F:nitronate monooxygenase activity"/>
    <property type="evidence" value="ECO:0007669"/>
    <property type="project" value="InterPro"/>
</dbReference>
<dbReference type="CDD" id="cd04730">
    <property type="entry name" value="NPD_like"/>
    <property type="match status" value="1"/>
</dbReference>
<dbReference type="OrthoDB" id="412383at2759"/>
<dbReference type="eggNOG" id="ENOG502QQW7">
    <property type="taxonomic scope" value="Eukaryota"/>
</dbReference>
<dbReference type="PANTHER" id="PTHR32332">
    <property type="entry name" value="2-NITROPROPANE DIOXYGENASE"/>
    <property type="match status" value="1"/>
</dbReference>
<comment type="caution">
    <text evidence="4">The sequence shown here is derived from an EMBL/GenBank/DDBJ whole genome shotgun (WGS) entry which is preliminary data.</text>
</comment>
<sequence length="232" mass="24536">MSGADALMLTGHEAAAHGGDVTSMVLIPSISKRFPDTPLIAAGGIGCGRGLSAAITLGADAVAMGSRLAVTEESSLAETIKKIVSNPDLEGGSTESDTVYGKNFDGLYARVLKSNESVRLNARPAPFPVVFYRALQAARTMDIPLWQIIPGLLTQFDKIYTIAQFGAATEKLMKATIDGDFEDGVQFIGQSQGLISDIPSVDELIQRVVSEAIDSSSDTYDTFSSIRREATG</sequence>
<dbReference type="Pfam" id="PF03060">
    <property type="entry name" value="NMO"/>
    <property type="match status" value="1"/>
</dbReference>